<dbReference type="InterPro" id="IPR022617">
    <property type="entry name" value="Rad60/SUMO-like_dom"/>
</dbReference>
<dbReference type="SUPFAM" id="SSF54236">
    <property type="entry name" value="Ubiquitin-like"/>
    <property type="match status" value="1"/>
</dbReference>
<evidence type="ECO:0000259" key="2">
    <source>
        <dbReference type="PROSITE" id="PS50053"/>
    </source>
</evidence>
<comment type="caution">
    <text evidence="3">The sequence shown here is derived from an EMBL/GenBank/DDBJ whole genome shotgun (WGS) entry which is preliminary data.</text>
</comment>
<name>A0A0R0M4F4_9MICR</name>
<feature type="region of interest" description="Disordered" evidence="1">
    <location>
        <begin position="1"/>
        <end position="31"/>
    </location>
</feature>
<dbReference type="AlphaFoldDB" id="A0A0R0M4F4"/>
<proteinExistence type="predicted"/>
<dbReference type="Gene3D" id="3.10.20.90">
    <property type="entry name" value="Phosphatidylinositol 3-kinase Catalytic Subunit, Chain A, domain 1"/>
    <property type="match status" value="1"/>
</dbReference>
<accession>A0A0R0M4F4</accession>
<evidence type="ECO:0000256" key="1">
    <source>
        <dbReference type="SAM" id="MobiDB-lite"/>
    </source>
</evidence>
<organism evidence="3 4">
    <name type="scientific">Pseudoloma neurophilia</name>
    <dbReference type="NCBI Taxonomy" id="146866"/>
    <lineage>
        <taxon>Eukaryota</taxon>
        <taxon>Fungi</taxon>
        <taxon>Fungi incertae sedis</taxon>
        <taxon>Microsporidia</taxon>
        <taxon>Pseudoloma</taxon>
    </lineage>
</organism>
<protein>
    <submittedName>
        <fullName evidence="3">Ubiquitin-like protein smt3</fullName>
    </submittedName>
</protein>
<dbReference type="Pfam" id="PF11976">
    <property type="entry name" value="Rad60-SLD"/>
    <property type="match status" value="1"/>
</dbReference>
<dbReference type="CDD" id="cd01763">
    <property type="entry name" value="Ubl_SUMO_like"/>
    <property type="match status" value="1"/>
</dbReference>
<keyword evidence="4" id="KW-1185">Reference proteome</keyword>
<dbReference type="EMBL" id="LGUB01000171">
    <property type="protein sequence ID" value="KRH93953.1"/>
    <property type="molecule type" value="Genomic_DNA"/>
</dbReference>
<reference evidence="3 4" key="1">
    <citation type="submission" date="2015-07" db="EMBL/GenBank/DDBJ databases">
        <title>The genome of Pseudoloma neurophilia, a relevant intracellular parasite of the zebrafish.</title>
        <authorList>
            <person name="Ndikumana S."/>
            <person name="Pelin A."/>
            <person name="Sanders J."/>
            <person name="Corradi N."/>
        </authorList>
    </citation>
    <scope>NUCLEOTIDE SEQUENCE [LARGE SCALE GENOMIC DNA]</scope>
    <source>
        <strain evidence="3 4">MK1</strain>
    </source>
</reference>
<dbReference type="PROSITE" id="PS50053">
    <property type="entry name" value="UBIQUITIN_2"/>
    <property type="match status" value="1"/>
</dbReference>
<feature type="domain" description="Ubiquitin-like" evidence="2">
    <location>
        <begin position="34"/>
        <end position="109"/>
    </location>
</feature>
<sequence>MTHFPSKEKNQKIKGPRKMSQDHESKSKLEEDRVKIIIIDNQGNQIEYKVKKTVPLGKLTEIYAKKYSKETNQLRMTWMGRNVTKSETPESLGLPDGALIEIVTPQEGGSS</sequence>
<feature type="compositionally biased region" description="Basic and acidic residues" evidence="1">
    <location>
        <begin position="1"/>
        <end position="11"/>
    </location>
</feature>
<dbReference type="InterPro" id="IPR000626">
    <property type="entry name" value="Ubiquitin-like_dom"/>
</dbReference>
<dbReference type="Proteomes" id="UP000051530">
    <property type="component" value="Unassembled WGS sequence"/>
</dbReference>
<dbReference type="InterPro" id="IPR029071">
    <property type="entry name" value="Ubiquitin-like_domsf"/>
</dbReference>
<dbReference type="OrthoDB" id="442921at2759"/>
<evidence type="ECO:0000313" key="4">
    <source>
        <dbReference type="Proteomes" id="UP000051530"/>
    </source>
</evidence>
<dbReference type="VEuPathDB" id="MicrosporidiaDB:M153_4710003793"/>
<evidence type="ECO:0000313" key="3">
    <source>
        <dbReference type="EMBL" id="KRH93953.1"/>
    </source>
</evidence>
<dbReference type="PANTHER" id="PTHR10562">
    <property type="entry name" value="SMALL UBIQUITIN-RELATED MODIFIER"/>
    <property type="match status" value="1"/>
</dbReference>
<gene>
    <name evidence="3" type="ORF">M153_4710003793</name>
</gene>
<feature type="compositionally biased region" description="Basic and acidic residues" evidence="1">
    <location>
        <begin position="19"/>
        <end position="31"/>
    </location>
</feature>